<evidence type="ECO:0000313" key="3">
    <source>
        <dbReference type="EMBL" id="KIP09703.1"/>
    </source>
</evidence>
<dbReference type="PANTHER" id="PTHR28062">
    <property type="entry name" value="K+-H+ EXCHANGE-LIKE PROTEIN"/>
    <property type="match status" value="1"/>
</dbReference>
<dbReference type="GO" id="GO:0005743">
    <property type="term" value="C:mitochondrial inner membrane"/>
    <property type="evidence" value="ECO:0007669"/>
    <property type="project" value="TreeGrafter"/>
</dbReference>
<keyword evidence="2" id="KW-1133">Transmembrane helix</keyword>
<feature type="region of interest" description="Disordered" evidence="1">
    <location>
        <begin position="230"/>
        <end position="267"/>
    </location>
</feature>
<sequence length="317" mass="35508">MSVVPSLAKRTLRIVALPLVSASKTPAASSSAGQLTYYHFFTPPPKDEHKKDWVKWATNKAGDLWAGFGKAPEGHWKRRTFLYGERLVDRIDFEELALKSLDPSLGPNLTRFGHSESNVESEKTPQIPLIYPSSVCSSPIEHLRSLVRKRGPRHKKGCYMWLLISPLTAPFMIIPVIPNLPFFFCIWRSWSHWKAYRASTYLEQLLAKGAIVPEESKELNQIYLQYANTSTSPTPASTETKSQHLDSDASTSTTANQTPQDSKGPAVHRRLLLTRDAVPELTTTLDLPPDSAFASDVYRALEQAALRLQKAEPDLKP</sequence>
<feature type="compositionally biased region" description="Low complexity" evidence="1">
    <location>
        <begin position="230"/>
        <end position="240"/>
    </location>
</feature>
<evidence type="ECO:0000256" key="1">
    <source>
        <dbReference type="SAM" id="MobiDB-lite"/>
    </source>
</evidence>
<dbReference type="InterPro" id="IPR018786">
    <property type="entry name" value="Mit_KHE1"/>
</dbReference>
<accession>A0A0C3PR96</accession>
<dbReference type="OrthoDB" id="5562676at2759"/>
<reference evidence="3 4" key="1">
    <citation type="journal article" date="2014" name="PLoS Genet.">
        <title>Analysis of the Phlebiopsis gigantea genome, transcriptome and secretome provides insight into its pioneer colonization strategies of wood.</title>
        <authorList>
            <person name="Hori C."/>
            <person name="Ishida T."/>
            <person name="Igarashi K."/>
            <person name="Samejima M."/>
            <person name="Suzuki H."/>
            <person name="Master E."/>
            <person name="Ferreira P."/>
            <person name="Ruiz-Duenas F.J."/>
            <person name="Held B."/>
            <person name="Canessa P."/>
            <person name="Larrondo L.F."/>
            <person name="Schmoll M."/>
            <person name="Druzhinina I.S."/>
            <person name="Kubicek C.P."/>
            <person name="Gaskell J.A."/>
            <person name="Kersten P."/>
            <person name="St John F."/>
            <person name="Glasner J."/>
            <person name="Sabat G."/>
            <person name="Splinter BonDurant S."/>
            <person name="Syed K."/>
            <person name="Yadav J."/>
            <person name="Mgbeahuruike A.C."/>
            <person name="Kovalchuk A."/>
            <person name="Asiegbu F.O."/>
            <person name="Lackner G."/>
            <person name="Hoffmeister D."/>
            <person name="Rencoret J."/>
            <person name="Gutierrez A."/>
            <person name="Sun H."/>
            <person name="Lindquist E."/>
            <person name="Barry K."/>
            <person name="Riley R."/>
            <person name="Grigoriev I.V."/>
            <person name="Henrissat B."/>
            <person name="Kues U."/>
            <person name="Berka R.M."/>
            <person name="Martinez A.T."/>
            <person name="Covert S.F."/>
            <person name="Blanchette R.A."/>
            <person name="Cullen D."/>
        </authorList>
    </citation>
    <scope>NUCLEOTIDE SEQUENCE [LARGE SCALE GENOMIC DNA]</scope>
    <source>
        <strain evidence="3 4">11061_1 CR5-6</strain>
    </source>
</reference>
<keyword evidence="2" id="KW-0812">Transmembrane</keyword>
<dbReference type="Pfam" id="PF10173">
    <property type="entry name" value="Mit_KHE1"/>
    <property type="match status" value="1"/>
</dbReference>
<dbReference type="EMBL" id="KN840463">
    <property type="protein sequence ID" value="KIP09703.1"/>
    <property type="molecule type" value="Genomic_DNA"/>
</dbReference>
<dbReference type="HOGENOM" id="CLU_043838_1_0_1"/>
<name>A0A0C3PR96_PHLG1</name>
<dbReference type="GO" id="GO:1902600">
    <property type="term" value="P:proton transmembrane transport"/>
    <property type="evidence" value="ECO:0007669"/>
    <property type="project" value="TreeGrafter"/>
</dbReference>
<feature type="compositionally biased region" description="Polar residues" evidence="1">
    <location>
        <begin position="248"/>
        <end position="261"/>
    </location>
</feature>
<evidence type="ECO:0000313" key="4">
    <source>
        <dbReference type="Proteomes" id="UP000053257"/>
    </source>
</evidence>
<gene>
    <name evidence="3" type="ORF">PHLGIDRAFT_67051</name>
</gene>
<dbReference type="STRING" id="745531.A0A0C3PR96"/>
<dbReference type="PANTHER" id="PTHR28062:SF1">
    <property type="entry name" value="TRANSMEMBRANE PROTEIN"/>
    <property type="match status" value="1"/>
</dbReference>
<proteinExistence type="predicted"/>
<evidence type="ECO:0000256" key="2">
    <source>
        <dbReference type="SAM" id="Phobius"/>
    </source>
</evidence>
<dbReference type="AlphaFoldDB" id="A0A0C3PR96"/>
<dbReference type="Proteomes" id="UP000053257">
    <property type="component" value="Unassembled WGS sequence"/>
</dbReference>
<dbReference type="GO" id="GO:0006813">
    <property type="term" value="P:potassium ion transport"/>
    <property type="evidence" value="ECO:0007669"/>
    <property type="project" value="TreeGrafter"/>
</dbReference>
<keyword evidence="4" id="KW-1185">Reference proteome</keyword>
<protein>
    <recommendedName>
        <fullName evidence="5">Mitochondrial K+-H+ exchange-related-domain-containing protein</fullName>
    </recommendedName>
</protein>
<evidence type="ECO:0008006" key="5">
    <source>
        <dbReference type="Google" id="ProtNLM"/>
    </source>
</evidence>
<organism evidence="3 4">
    <name type="scientific">Phlebiopsis gigantea (strain 11061_1 CR5-6)</name>
    <name type="common">White-rot fungus</name>
    <name type="synonym">Peniophora gigantea</name>
    <dbReference type="NCBI Taxonomy" id="745531"/>
    <lineage>
        <taxon>Eukaryota</taxon>
        <taxon>Fungi</taxon>
        <taxon>Dikarya</taxon>
        <taxon>Basidiomycota</taxon>
        <taxon>Agaricomycotina</taxon>
        <taxon>Agaricomycetes</taxon>
        <taxon>Polyporales</taxon>
        <taxon>Phanerochaetaceae</taxon>
        <taxon>Phlebiopsis</taxon>
    </lineage>
</organism>
<keyword evidence="2" id="KW-0472">Membrane</keyword>
<feature type="transmembrane region" description="Helical" evidence="2">
    <location>
        <begin position="158"/>
        <end position="177"/>
    </location>
</feature>